<dbReference type="AlphaFoldDB" id="A0A4V2ELH1"/>
<comment type="caution">
    <text evidence="1">The sequence shown here is derived from an EMBL/GenBank/DDBJ whole genome shotgun (WGS) entry which is preliminary data.</text>
</comment>
<gene>
    <name evidence="1" type="ORF">EWH70_23430</name>
</gene>
<evidence type="ECO:0008006" key="3">
    <source>
        <dbReference type="Google" id="ProtNLM"/>
    </source>
</evidence>
<dbReference type="Proteomes" id="UP000292003">
    <property type="component" value="Unassembled WGS sequence"/>
</dbReference>
<accession>A0A4V2ELH1</accession>
<protein>
    <recommendedName>
        <fullName evidence="3">Asp23/Gls24 family envelope stress response protein</fullName>
    </recommendedName>
</protein>
<evidence type="ECO:0000313" key="2">
    <source>
        <dbReference type="Proteomes" id="UP000292003"/>
    </source>
</evidence>
<organism evidence="1 2">
    <name type="scientific">Amycolatopsis suaedae</name>
    <dbReference type="NCBI Taxonomy" id="2510978"/>
    <lineage>
        <taxon>Bacteria</taxon>
        <taxon>Bacillati</taxon>
        <taxon>Actinomycetota</taxon>
        <taxon>Actinomycetes</taxon>
        <taxon>Pseudonocardiales</taxon>
        <taxon>Pseudonocardiaceae</taxon>
        <taxon>Amycolatopsis</taxon>
    </lineage>
</organism>
<dbReference type="OrthoDB" id="5195799at2"/>
<dbReference type="EMBL" id="SFCC01000012">
    <property type="protein sequence ID" value="RZQ61545.1"/>
    <property type="molecule type" value="Genomic_DNA"/>
</dbReference>
<name>A0A4V2ELH1_9PSEU</name>
<reference evidence="1 2" key="1">
    <citation type="submission" date="2019-02" db="EMBL/GenBank/DDBJ databases">
        <title>Draft genome sequence of Amycolatopsis sp. 8-3EHSu isolated from roots of Suaeda maritima.</title>
        <authorList>
            <person name="Duangmal K."/>
            <person name="Chantavorakit T."/>
        </authorList>
    </citation>
    <scope>NUCLEOTIDE SEQUENCE [LARGE SCALE GENOMIC DNA]</scope>
    <source>
        <strain evidence="1 2">8-3EHSu</strain>
    </source>
</reference>
<keyword evidence="2" id="KW-1185">Reference proteome</keyword>
<sequence>MTPDLTDAVAGAVLAHPSVARLDGGPLGTVATHLPGRRVTGVRTTGEGVEIAVVLTLDRPLAEVGQELRALVRDLAGPVPVDVTVTDVVVAA</sequence>
<proteinExistence type="predicted"/>
<evidence type="ECO:0000313" key="1">
    <source>
        <dbReference type="EMBL" id="RZQ61545.1"/>
    </source>
</evidence>